<gene>
    <name evidence="8" type="ORF">G4H13_20485</name>
</gene>
<evidence type="ECO:0000313" key="8">
    <source>
        <dbReference type="EMBL" id="NEW72710.1"/>
    </source>
</evidence>
<dbReference type="PROSITE" id="PS00086">
    <property type="entry name" value="CYTOCHROME_P450"/>
    <property type="match status" value="1"/>
</dbReference>
<evidence type="ECO:0000256" key="7">
    <source>
        <dbReference type="RuleBase" id="RU000461"/>
    </source>
</evidence>
<comment type="caution">
    <text evidence="8">The sequence shown here is derived from an EMBL/GenBank/DDBJ whole genome shotgun (WGS) entry which is preliminary data.</text>
</comment>
<evidence type="ECO:0000256" key="4">
    <source>
        <dbReference type="ARBA" id="ARBA00023002"/>
    </source>
</evidence>
<evidence type="ECO:0000256" key="2">
    <source>
        <dbReference type="ARBA" id="ARBA00022617"/>
    </source>
</evidence>
<dbReference type="GO" id="GO:0004497">
    <property type="term" value="F:monooxygenase activity"/>
    <property type="evidence" value="ECO:0007669"/>
    <property type="project" value="UniProtKB-KW"/>
</dbReference>
<dbReference type="GO" id="GO:0020037">
    <property type="term" value="F:heme binding"/>
    <property type="evidence" value="ECO:0007669"/>
    <property type="project" value="InterPro"/>
</dbReference>
<dbReference type="GO" id="GO:0016705">
    <property type="term" value="F:oxidoreductase activity, acting on paired donors, with incorporation or reduction of molecular oxygen"/>
    <property type="evidence" value="ECO:0007669"/>
    <property type="project" value="InterPro"/>
</dbReference>
<dbReference type="FunFam" id="1.10.630.10:FF:000018">
    <property type="entry name" value="Cytochrome P450 monooxygenase"/>
    <property type="match status" value="1"/>
</dbReference>
<dbReference type="Pfam" id="PF00067">
    <property type="entry name" value="p450"/>
    <property type="match status" value="2"/>
</dbReference>
<evidence type="ECO:0000313" key="9">
    <source>
        <dbReference type="Proteomes" id="UP000476310"/>
    </source>
</evidence>
<dbReference type="Proteomes" id="UP000476310">
    <property type="component" value="Unassembled WGS sequence"/>
</dbReference>
<keyword evidence="5 7" id="KW-0408">Iron</keyword>
<dbReference type="CDD" id="cd11031">
    <property type="entry name" value="Cyp158A-like"/>
    <property type="match status" value="1"/>
</dbReference>
<keyword evidence="4 7" id="KW-0560">Oxidoreductase</keyword>
<evidence type="ECO:0000256" key="6">
    <source>
        <dbReference type="ARBA" id="ARBA00023033"/>
    </source>
</evidence>
<organism evidence="8 9">
    <name type="scientific">Streptomyces rhizosphaericus</name>
    <dbReference type="NCBI Taxonomy" id="114699"/>
    <lineage>
        <taxon>Bacteria</taxon>
        <taxon>Bacillati</taxon>
        <taxon>Actinomycetota</taxon>
        <taxon>Actinomycetes</taxon>
        <taxon>Kitasatosporales</taxon>
        <taxon>Streptomycetaceae</taxon>
        <taxon>Streptomyces</taxon>
        <taxon>Streptomyces violaceusniger group</taxon>
    </lineage>
</organism>
<keyword evidence="6 7" id="KW-0503">Monooxygenase</keyword>
<dbReference type="Gene3D" id="1.10.630.10">
    <property type="entry name" value="Cytochrome P450"/>
    <property type="match status" value="1"/>
</dbReference>
<reference evidence="8" key="1">
    <citation type="submission" date="2020-02" db="EMBL/GenBank/DDBJ databases">
        <title>A new Streptomyces sp. for controlling soil-borne diseases.</title>
        <authorList>
            <person name="Li X."/>
            <person name="Tian Y."/>
            <person name="Gao K."/>
        </authorList>
    </citation>
    <scope>NUCLEOTIDE SEQUENCE [LARGE SCALE GENOMIC DNA]</scope>
    <source>
        <strain evidence="8">0250</strain>
    </source>
</reference>
<dbReference type="PANTHER" id="PTHR46696:SF1">
    <property type="entry name" value="CYTOCHROME P450 YJIB-RELATED"/>
    <property type="match status" value="1"/>
</dbReference>
<dbReference type="PRINTS" id="PR00359">
    <property type="entry name" value="BP450"/>
</dbReference>
<evidence type="ECO:0000256" key="5">
    <source>
        <dbReference type="ARBA" id="ARBA00023004"/>
    </source>
</evidence>
<evidence type="ECO:0000256" key="1">
    <source>
        <dbReference type="ARBA" id="ARBA00010617"/>
    </source>
</evidence>
<comment type="similarity">
    <text evidence="1 7">Belongs to the cytochrome P450 family.</text>
</comment>
<evidence type="ECO:0000256" key="3">
    <source>
        <dbReference type="ARBA" id="ARBA00022723"/>
    </source>
</evidence>
<keyword evidence="2 7" id="KW-0349">Heme</keyword>
<protein>
    <submittedName>
        <fullName evidence="8">Cytochrome P450</fullName>
    </submittedName>
</protein>
<keyword evidence="9" id="KW-1185">Reference proteome</keyword>
<dbReference type="GO" id="GO:0005506">
    <property type="term" value="F:iron ion binding"/>
    <property type="evidence" value="ECO:0007669"/>
    <property type="project" value="InterPro"/>
</dbReference>
<dbReference type="AlphaFoldDB" id="A0A6G4AHJ2"/>
<dbReference type="InterPro" id="IPR017972">
    <property type="entry name" value="Cyt_P450_CS"/>
</dbReference>
<dbReference type="InterPro" id="IPR001128">
    <property type="entry name" value="Cyt_P450"/>
</dbReference>
<dbReference type="InterPro" id="IPR002397">
    <property type="entry name" value="Cyt_P450_B"/>
</dbReference>
<keyword evidence="3 7" id="KW-0479">Metal-binding</keyword>
<dbReference type="EMBL" id="JAAIKT010000024">
    <property type="protein sequence ID" value="NEW72710.1"/>
    <property type="molecule type" value="Genomic_DNA"/>
</dbReference>
<proteinExistence type="inferred from homology"/>
<dbReference type="InterPro" id="IPR036396">
    <property type="entry name" value="Cyt_P450_sf"/>
</dbReference>
<name>A0A6G4AHJ2_9ACTN</name>
<dbReference type="SUPFAM" id="SSF48264">
    <property type="entry name" value="Cytochrome P450"/>
    <property type="match status" value="1"/>
</dbReference>
<sequence length="394" mass="43242">MRAHTCAPSEGLDVDPELTELVREQPVPLVRLPYGGTGEAWLAARHADVKTVLGDPRFSRAAASDEDVPRAIAFPLATTTMLSMDPPQHSRLRRPAAKAFNTRRIQELSPRAQEIVDGLLDAVFEAGPPVDLTRALTWQLPITMMSELLGVPVADRDEFTEWVNSLLILTDPEQAMRARASLDGYLAGLIAQRRAAPVDDLISELVALSDSENDLDDKELVSVADSLLSAGYEATASQLGNFVYVLLTHPDHWRELVANPGLIPDAVEELSRFVPSSTSAAGFTRVALEDVELTGRTVHAGQAVAIDYTMANRDPDVFDHPDRLDFHRPSNPHLTFGYGAHFCIGAQLARMVQHTMLEALVNRLPGLRLAVPADQVPWRPDRLIRGVESLPVTW</sequence>
<accession>A0A6G4AHJ2</accession>
<dbReference type="PANTHER" id="PTHR46696">
    <property type="entry name" value="P450, PUTATIVE (EUROFUNG)-RELATED"/>
    <property type="match status" value="1"/>
</dbReference>